<dbReference type="Gene3D" id="3.30.2260.10">
    <property type="entry name" value="Enhancer of rudimentary"/>
    <property type="match status" value="1"/>
</dbReference>
<accession>A0A8T3AE47</accession>
<comment type="caution">
    <text evidence="2">The sequence shown here is derived from an EMBL/GenBank/DDBJ whole genome shotgun (WGS) entry which is preliminary data.</text>
</comment>
<gene>
    <name evidence="2" type="ORF">KFK09_024458</name>
</gene>
<dbReference type="EMBL" id="JAGYWB010000017">
    <property type="protein sequence ID" value="KAI0494324.1"/>
    <property type="molecule type" value="Genomic_DNA"/>
</dbReference>
<dbReference type="Pfam" id="PF01133">
    <property type="entry name" value="ER"/>
    <property type="match status" value="1"/>
</dbReference>
<keyword evidence="3" id="KW-1185">Reference proteome</keyword>
<dbReference type="InterPro" id="IPR000781">
    <property type="entry name" value="ERH"/>
</dbReference>
<name>A0A8T3AE47_DENNO</name>
<reference evidence="2" key="1">
    <citation type="journal article" date="2022" name="Front. Genet.">
        <title>Chromosome-Scale Assembly of the Dendrobium nobile Genome Provides Insights Into the Molecular Mechanism of the Biosynthesis of the Medicinal Active Ingredient of Dendrobium.</title>
        <authorList>
            <person name="Xu Q."/>
            <person name="Niu S.-C."/>
            <person name="Li K.-L."/>
            <person name="Zheng P.-J."/>
            <person name="Zhang X.-J."/>
            <person name="Jia Y."/>
            <person name="Liu Y."/>
            <person name="Niu Y.-X."/>
            <person name="Yu L.-H."/>
            <person name="Chen D.-F."/>
            <person name="Zhang G.-Q."/>
        </authorList>
    </citation>
    <scope>NUCLEOTIDE SEQUENCE</scope>
    <source>
        <tissue evidence="2">Leaf</tissue>
    </source>
</reference>
<evidence type="ECO:0000313" key="3">
    <source>
        <dbReference type="Proteomes" id="UP000829196"/>
    </source>
</evidence>
<evidence type="ECO:0000256" key="1">
    <source>
        <dbReference type="ARBA" id="ARBA00007491"/>
    </source>
</evidence>
<evidence type="ECO:0000313" key="2">
    <source>
        <dbReference type="EMBL" id="KAI0494324.1"/>
    </source>
</evidence>
<protein>
    <submittedName>
        <fullName evidence="2">Uncharacterized protein</fullName>
    </submittedName>
</protein>
<dbReference type="InterPro" id="IPR035912">
    <property type="entry name" value="EHR_sf"/>
</dbReference>
<proteinExistence type="inferred from homology"/>
<dbReference type="SUPFAM" id="SSF143875">
    <property type="entry name" value="ERH-like"/>
    <property type="match status" value="1"/>
</dbReference>
<comment type="similarity">
    <text evidence="1">Belongs to the E(R) family.</text>
</comment>
<dbReference type="AlphaFoldDB" id="A0A8T3AE47"/>
<dbReference type="Proteomes" id="UP000829196">
    <property type="component" value="Unassembled WGS sequence"/>
</dbReference>
<organism evidence="2 3">
    <name type="scientific">Dendrobium nobile</name>
    <name type="common">Orchid</name>
    <dbReference type="NCBI Taxonomy" id="94219"/>
    <lineage>
        <taxon>Eukaryota</taxon>
        <taxon>Viridiplantae</taxon>
        <taxon>Streptophyta</taxon>
        <taxon>Embryophyta</taxon>
        <taxon>Tracheophyta</taxon>
        <taxon>Spermatophyta</taxon>
        <taxon>Magnoliopsida</taxon>
        <taxon>Liliopsida</taxon>
        <taxon>Asparagales</taxon>
        <taxon>Orchidaceae</taxon>
        <taxon>Epidendroideae</taxon>
        <taxon>Malaxideae</taxon>
        <taxon>Dendrobiinae</taxon>
        <taxon>Dendrobium</taxon>
    </lineage>
</organism>
<sequence>MVLIVSLVQPNRHTIVLMQAPQNRASRTFMDFDSLSQAMDDEQNPFFLTISRETEKDGYRHSERTLSCLTSDPADKEERCRGWRKRPGRAFYLTAKGRKKAYLRCKQPPIFALGSDRTKERRAV</sequence>